<dbReference type="InterPro" id="IPR029058">
    <property type="entry name" value="AB_hydrolase_fold"/>
</dbReference>
<dbReference type="HOGENOM" id="CLU_736597_0_0_1"/>
<reference evidence="3" key="1">
    <citation type="journal article" date="2013" name="Nature">
        <title>Pan genome of the phytoplankton Emiliania underpins its global distribution.</title>
        <authorList>
            <person name="Read B.A."/>
            <person name="Kegel J."/>
            <person name="Klute M.J."/>
            <person name="Kuo A."/>
            <person name="Lefebvre S.C."/>
            <person name="Maumus F."/>
            <person name="Mayer C."/>
            <person name="Miller J."/>
            <person name="Monier A."/>
            <person name="Salamov A."/>
            <person name="Young J."/>
            <person name="Aguilar M."/>
            <person name="Claverie J.M."/>
            <person name="Frickenhaus S."/>
            <person name="Gonzalez K."/>
            <person name="Herman E.K."/>
            <person name="Lin Y.C."/>
            <person name="Napier J."/>
            <person name="Ogata H."/>
            <person name="Sarno A.F."/>
            <person name="Shmutz J."/>
            <person name="Schroeder D."/>
            <person name="de Vargas C."/>
            <person name="Verret F."/>
            <person name="von Dassow P."/>
            <person name="Valentin K."/>
            <person name="Van de Peer Y."/>
            <person name="Wheeler G."/>
            <person name="Dacks J.B."/>
            <person name="Delwiche C.F."/>
            <person name="Dyhrman S.T."/>
            <person name="Glockner G."/>
            <person name="John U."/>
            <person name="Richards T."/>
            <person name="Worden A.Z."/>
            <person name="Zhang X."/>
            <person name="Grigoriev I.V."/>
            <person name="Allen A.E."/>
            <person name="Bidle K."/>
            <person name="Borodovsky M."/>
            <person name="Bowler C."/>
            <person name="Brownlee C."/>
            <person name="Cock J.M."/>
            <person name="Elias M."/>
            <person name="Gladyshev V.N."/>
            <person name="Groth M."/>
            <person name="Guda C."/>
            <person name="Hadaegh A."/>
            <person name="Iglesias-Rodriguez M.D."/>
            <person name="Jenkins J."/>
            <person name="Jones B.M."/>
            <person name="Lawson T."/>
            <person name="Leese F."/>
            <person name="Lindquist E."/>
            <person name="Lobanov A."/>
            <person name="Lomsadze A."/>
            <person name="Malik S.B."/>
            <person name="Marsh M.E."/>
            <person name="Mackinder L."/>
            <person name="Mock T."/>
            <person name="Mueller-Roeber B."/>
            <person name="Pagarete A."/>
            <person name="Parker M."/>
            <person name="Probert I."/>
            <person name="Quesneville H."/>
            <person name="Raines C."/>
            <person name="Rensing S.A."/>
            <person name="Riano-Pachon D.M."/>
            <person name="Richier S."/>
            <person name="Rokitta S."/>
            <person name="Shiraiwa Y."/>
            <person name="Soanes D.M."/>
            <person name="van der Giezen M."/>
            <person name="Wahlund T.M."/>
            <person name="Williams B."/>
            <person name="Wilson W."/>
            <person name="Wolfe G."/>
            <person name="Wurch L.L."/>
        </authorList>
    </citation>
    <scope>NUCLEOTIDE SEQUENCE</scope>
</reference>
<protein>
    <recommendedName>
        <fullName evidence="1">Peptidase S33 tripeptidyl aminopeptidase-like C-terminal domain-containing protein</fullName>
    </recommendedName>
</protein>
<sequence length="376" mass="40820">MGRTSRALFVVSTAVPEFPEDRQCCHPTRLEPRRRRLWERRSISFASSYASTFPERTGRVVLDGNLFPFPNTVSMGLVWTSAVSQVIEHMLNNCRVKSAVCALQSPFRSFEAVLDAARRGELRSPKTADGSRIALNNGLIVGYMHDVAEERGCGWKKALLTLALLNASDAAHREVGVVQVLDRLCKVGQNITWRRYSSCIDGILVGEDDDAIMGTATLAMDNAGRLNVDSGVGMWRAERKLYGEHILGHSIGYVSSMGTWQVQPKPVAPIGSVDVAPLVVGNLYDQATSYILSQHMAASFPRSSLITYQGLGHCLDQPTDPLNLDPSGTGECTKLVKNYLRTGDLPPKGHTCAMDVPIPVPTVEEVAAAVAVGGAK</sequence>
<dbReference type="Pfam" id="PF08386">
    <property type="entry name" value="Abhydrolase_4"/>
    <property type="match status" value="1"/>
</dbReference>
<evidence type="ECO:0000313" key="3">
    <source>
        <dbReference type="Proteomes" id="UP000013827"/>
    </source>
</evidence>
<dbReference type="EnsemblProtists" id="EOD29584">
    <property type="protein sequence ID" value="EOD29584"/>
    <property type="gene ID" value="EMIHUDRAFT_233816"/>
</dbReference>
<accession>A0A0D3K1E9</accession>
<keyword evidence="3" id="KW-1185">Reference proteome</keyword>
<organism evidence="2 3">
    <name type="scientific">Emiliania huxleyi (strain CCMP1516)</name>
    <dbReference type="NCBI Taxonomy" id="280463"/>
    <lineage>
        <taxon>Eukaryota</taxon>
        <taxon>Haptista</taxon>
        <taxon>Haptophyta</taxon>
        <taxon>Prymnesiophyceae</taxon>
        <taxon>Isochrysidales</taxon>
        <taxon>Noelaerhabdaceae</taxon>
        <taxon>Emiliania</taxon>
    </lineage>
</organism>
<dbReference type="Proteomes" id="UP000013827">
    <property type="component" value="Unassembled WGS sequence"/>
</dbReference>
<evidence type="ECO:0000259" key="1">
    <source>
        <dbReference type="Pfam" id="PF08386"/>
    </source>
</evidence>
<feature type="domain" description="Peptidase S33 tripeptidyl aminopeptidase-like C-terminal" evidence="1">
    <location>
        <begin position="260"/>
        <end position="352"/>
    </location>
</feature>
<dbReference type="Gene3D" id="3.40.50.1820">
    <property type="entry name" value="alpha/beta hydrolase"/>
    <property type="match status" value="1"/>
</dbReference>
<dbReference type="RefSeq" id="XP_005782013.1">
    <property type="nucleotide sequence ID" value="XM_005781956.1"/>
</dbReference>
<dbReference type="AlphaFoldDB" id="A0A0D3K1E9"/>
<evidence type="ECO:0000313" key="2">
    <source>
        <dbReference type="EnsemblProtists" id="EOD29584"/>
    </source>
</evidence>
<name>A0A0D3K1E9_EMIH1</name>
<dbReference type="KEGG" id="ehx:EMIHUDRAFT_233816"/>
<dbReference type="InterPro" id="IPR013595">
    <property type="entry name" value="Pept_S33_TAP-like_C"/>
</dbReference>
<dbReference type="SUPFAM" id="SSF53474">
    <property type="entry name" value="alpha/beta-Hydrolases"/>
    <property type="match status" value="1"/>
</dbReference>
<dbReference type="GeneID" id="17274858"/>
<reference evidence="2" key="2">
    <citation type="submission" date="2024-10" db="UniProtKB">
        <authorList>
            <consortium name="EnsemblProtists"/>
        </authorList>
    </citation>
    <scope>IDENTIFICATION</scope>
</reference>
<proteinExistence type="predicted"/>
<dbReference type="PaxDb" id="2903-EOD29584"/>